<protein>
    <submittedName>
        <fullName evidence="2">Uncharacterized protein</fullName>
    </submittedName>
</protein>
<dbReference type="GeneID" id="25737238"/>
<name>A0A0D2L9Z8_9CHLO</name>
<feature type="coiled-coil region" evidence="1">
    <location>
        <begin position="52"/>
        <end position="111"/>
    </location>
</feature>
<dbReference type="KEGG" id="mng:MNEG_4360"/>
<evidence type="ECO:0000256" key="1">
    <source>
        <dbReference type="SAM" id="Coils"/>
    </source>
</evidence>
<reference evidence="2 3" key="1">
    <citation type="journal article" date="2013" name="BMC Genomics">
        <title>Reconstruction of the lipid metabolism for the microalga Monoraphidium neglectum from its genome sequence reveals characteristics suitable for biofuel production.</title>
        <authorList>
            <person name="Bogen C."/>
            <person name="Al-Dilaimi A."/>
            <person name="Albersmeier A."/>
            <person name="Wichmann J."/>
            <person name="Grundmann M."/>
            <person name="Rupp O."/>
            <person name="Lauersen K.J."/>
            <person name="Blifernez-Klassen O."/>
            <person name="Kalinowski J."/>
            <person name="Goesmann A."/>
            <person name="Mussgnug J.H."/>
            <person name="Kruse O."/>
        </authorList>
    </citation>
    <scope>NUCLEOTIDE SEQUENCE [LARGE SCALE GENOMIC DNA]</scope>
    <source>
        <strain evidence="2 3">SAG 48.87</strain>
    </source>
</reference>
<sequence length="118" mass="12207">MQAMSKRQAVEAGSALAVAEAACQQLAAETNGMPAETQRSTDSTAAVGIQRMQQLETALRDAEARAAAAEKAGQEAAEAAQQQAQLLGARLAEANGQKADLLKAKEELEEKVRGGGDV</sequence>
<gene>
    <name evidence="2" type="ORF">MNEG_4360</name>
</gene>
<dbReference type="RefSeq" id="XP_013902618.1">
    <property type="nucleotide sequence ID" value="XM_014047164.1"/>
</dbReference>
<organism evidence="2 3">
    <name type="scientific">Monoraphidium neglectum</name>
    <dbReference type="NCBI Taxonomy" id="145388"/>
    <lineage>
        <taxon>Eukaryota</taxon>
        <taxon>Viridiplantae</taxon>
        <taxon>Chlorophyta</taxon>
        <taxon>core chlorophytes</taxon>
        <taxon>Chlorophyceae</taxon>
        <taxon>CS clade</taxon>
        <taxon>Sphaeropleales</taxon>
        <taxon>Selenastraceae</taxon>
        <taxon>Monoraphidium</taxon>
    </lineage>
</organism>
<accession>A0A0D2L9Z8</accession>
<evidence type="ECO:0000313" key="2">
    <source>
        <dbReference type="EMBL" id="KIZ03599.1"/>
    </source>
</evidence>
<dbReference type="EMBL" id="KK100820">
    <property type="protein sequence ID" value="KIZ03599.1"/>
    <property type="molecule type" value="Genomic_DNA"/>
</dbReference>
<dbReference type="Proteomes" id="UP000054498">
    <property type="component" value="Unassembled WGS sequence"/>
</dbReference>
<keyword evidence="1" id="KW-0175">Coiled coil</keyword>
<proteinExistence type="predicted"/>
<dbReference type="AlphaFoldDB" id="A0A0D2L9Z8"/>
<keyword evidence="3" id="KW-1185">Reference proteome</keyword>
<evidence type="ECO:0000313" key="3">
    <source>
        <dbReference type="Proteomes" id="UP000054498"/>
    </source>
</evidence>